<evidence type="ECO:0000256" key="2">
    <source>
        <dbReference type="ARBA" id="ARBA00004236"/>
    </source>
</evidence>
<gene>
    <name evidence="11" type="primary">mrdA_1</name>
    <name evidence="11" type="ORF">NCTC9117_04425</name>
</gene>
<evidence type="ECO:0000256" key="7">
    <source>
        <dbReference type="ARBA" id="ARBA00022984"/>
    </source>
</evidence>
<protein>
    <submittedName>
        <fullName evidence="11">Penicillin-binding protein 2</fullName>
    </submittedName>
</protein>
<dbReference type="Proteomes" id="UP000254785">
    <property type="component" value="Unassembled WGS sequence"/>
</dbReference>
<dbReference type="AlphaFoldDB" id="A0A376YBL6"/>
<keyword evidence="3" id="KW-1003">Cell membrane</keyword>
<dbReference type="PANTHER" id="PTHR30627:SF2">
    <property type="entry name" value="PEPTIDOGLYCAN D,D-TRANSPEPTIDASE MRDA"/>
    <property type="match status" value="1"/>
</dbReference>
<evidence type="ECO:0000259" key="10">
    <source>
        <dbReference type="Pfam" id="PF03717"/>
    </source>
</evidence>
<keyword evidence="4" id="KW-0378">Hydrolase</keyword>
<keyword evidence="4" id="KW-0121">Carboxypeptidase</keyword>
<dbReference type="Gene3D" id="3.90.1310.10">
    <property type="entry name" value="Penicillin-binding protein 2a (Domain 2)"/>
    <property type="match status" value="1"/>
</dbReference>
<keyword evidence="8" id="KW-0472">Membrane</keyword>
<proteinExistence type="predicted"/>
<evidence type="ECO:0000256" key="5">
    <source>
        <dbReference type="ARBA" id="ARBA00022692"/>
    </source>
</evidence>
<evidence type="ECO:0000313" key="12">
    <source>
        <dbReference type="Proteomes" id="UP000254785"/>
    </source>
</evidence>
<dbReference type="GO" id="GO:0009252">
    <property type="term" value="P:peptidoglycan biosynthetic process"/>
    <property type="evidence" value="ECO:0007669"/>
    <property type="project" value="UniProtKB-KW"/>
</dbReference>
<keyword evidence="6" id="KW-0133">Cell shape</keyword>
<name>A0A376YBL6_ECOLX</name>
<keyword evidence="7" id="KW-0573">Peptidoglycan synthesis</keyword>
<dbReference type="GO" id="GO:0005886">
    <property type="term" value="C:plasma membrane"/>
    <property type="evidence" value="ECO:0007669"/>
    <property type="project" value="UniProtKB-SubCell"/>
</dbReference>
<dbReference type="InterPro" id="IPR050515">
    <property type="entry name" value="Beta-lactam/transpept"/>
</dbReference>
<organism evidence="11 12">
    <name type="scientific">Escherichia coli</name>
    <dbReference type="NCBI Taxonomy" id="562"/>
    <lineage>
        <taxon>Bacteria</taxon>
        <taxon>Pseudomonadati</taxon>
        <taxon>Pseudomonadota</taxon>
        <taxon>Gammaproteobacteria</taxon>
        <taxon>Enterobacterales</taxon>
        <taxon>Enterobacteriaceae</taxon>
        <taxon>Escherichia</taxon>
    </lineage>
</organism>
<evidence type="ECO:0000256" key="3">
    <source>
        <dbReference type="ARBA" id="ARBA00022475"/>
    </source>
</evidence>
<evidence type="ECO:0000256" key="6">
    <source>
        <dbReference type="ARBA" id="ARBA00022960"/>
    </source>
</evidence>
<evidence type="ECO:0000313" key="11">
    <source>
        <dbReference type="EMBL" id="STJ81839.1"/>
    </source>
</evidence>
<dbReference type="EMBL" id="UGDC01000003">
    <property type="protein sequence ID" value="STJ81839.1"/>
    <property type="molecule type" value="Genomic_DNA"/>
</dbReference>
<evidence type="ECO:0000256" key="4">
    <source>
        <dbReference type="ARBA" id="ARBA00022645"/>
    </source>
</evidence>
<keyword evidence="8" id="KW-1133">Transmembrane helix</keyword>
<dbReference type="GO" id="GO:0071555">
    <property type="term" value="P:cell wall organization"/>
    <property type="evidence" value="ECO:0007669"/>
    <property type="project" value="UniProtKB-KW"/>
</dbReference>
<dbReference type="GO" id="GO:0008360">
    <property type="term" value="P:regulation of cell shape"/>
    <property type="evidence" value="ECO:0007669"/>
    <property type="project" value="UniProtKB-KW"/>
</dbReference>
<keyword evidence="4" id="KW-0645">Protease</keyword>
<dbReference type="InterPro" id="IPR036138">
    <property type="entry name" value="PBP_dimer_sf"/>
</dbReference>
<sequence length="128" mass="14685">MFAFTDYQTRSNENRIKLVPIAPSRGIIYDRNGIPLALNRTIYQIEMMPEKVDNVQQTLDALRSVVDLTDDDIAAFRKERARSHRFTSIPVKTNLTEVQVARLPSISTVFRVLKLKAINVVTILTVRR</sequence>
<keyword evidence="9" id="KW-0961">Cell wall biogenesis/degradation</keyword>
<dbReference type="SUPFAM" id="SSF56519">
    <property type="entry name" value="Penicillin binding protein dimerisation domain"/>
    <property type="match status" value="1"/>
</dbReference>
<evidence type="ECO:0000256" key="1">
    <source>
        <dbReference type="ARBA" id="ARBA00004167"/>
    </source>
</evidence>
<dbReference type="InterPro" id="IPR005311">
    <property type="entry name" value="PBP_dimer"/>
</dbReference>
<feature type="domain" description="Penicillin-binding protein dimerisation" evidence="10">
    <location>
        <begin position="21"/>
        <end position="107"/>
    </location>
</feature>
<keyword evidence="5" id="KW-0812">Transmembrane</keyword>
<evidence type="ECO:0000256" key="9">
    <source>
        <dbReference type="ARBA" id="ARBA00023316"/>
    </source>
</evidence>
<dbReference type="GO" id="GO:0071972">
    <property type="term" value="F:peptidoglycan L,D-transpeptidase activity"/>
    <property type="evidence" value="ECO:0007669"/>
    <property type="project" value="TreeGrafter"/>
</dbReference>
<comment type="subcellular location">
    <subcellularLocation>
        <location evidence="2">Cell membrane</location>
    </subcellularLocation>
    <subcellularLocation>
        <location evidence="1">Membrane</location>
        <topology evidence="1">Single-pass membrane protein</topology>
    </subcellularLocation>
</comment>
<reference evidence="11 12" key="1">
    <citation type="submission" date="2018-06" db="EMBL/GenBank/DDBJ databases">
        <authorList>
            <consortium name="Pathogen Informatics"/>
            <person name="Doyle S."/>
        </authorList>
    </citation>
    <scope>NUCLEOTIDE SEQUENCE [LARGE SCALE GENOMIC DNA]</scope>
    <source>
        <strain evidence="11 12">NCTC9117</strain>
    </source>
</reference>
<dbReference type="GO" id="GO:0008658">
    <property type="term" value="F:penicillin binding"/>
    <property type="evidence" value="ECO:0007669"/>
    <property type="project" value="InterPro"/>
</dbReference>
<accession>A0A376YBL6</accession>
<dbReference type="Pfam" id="PF03717">
    <property type="entry name" value="PBP_dimer"/>
    <property type="match status" value="1"/>
</dbReference>
<evidence type="ECO:0000256" key="8">
    <source>
        <dbReference type="ARBA" id="ARBA00022989"/>
    </source>
</evidence>
<dbReference type="PANTHER" id="PTHR30627">
    <property type="entry name" value="PEPTIDOGLYCAN D,D-TRANSPEPTIDASE"/>
    <property type="match status" value="1"/>
</dbReference>